<gene>
    <name evidence="2" type="ORF">SOCE836_057170</name>
</gene>
<reference evidence="2 3" key="1">
    <citation type="submission" date="2015-09" db="EMBL/GenBank/DDBJ databases">
        <title>Sorangium comparison.</title>
        <authorList>
            <person name="Zaburannyi N."/>
            <person name="Bunk B."/>
            <person name="Overmann J."/>
            <person name="Mueller R."/>
        </authorList>
    </citation>
    <scope>NUCLEOTIDE SEQUENCE [LARGE SCALE GENOMIC DNA]</scope>
    <source>
        <strain evidence="2 3">So ce836</strain>
    </source>
</reference>
<organism evidence="2 3">
    <name type="scientific">Sorangium cellulosum</name>
    <name type="common">Polyangium cellulosum</name>
    <dbReference type="NCBI Taxonomy" id="56"/>
    <lineage>
        <taxon>Bacteria</taxon>
        <taxon>Pseudomonadati</taxon>
        <taxon>Myxococcota</taxon>
        <taxon>Polyangia</taxon>
        <taxon>Polyangiales</taxon>
        <taxon>Polyangiaceae</taxon>
        <taxon>Sorangium</taxon>
    </lineage>
</organism>
<name>A0A4P2QT78_SORCE</name>
<dbReference type="RefSeq" id="WP_129576904.1">
    <property type="nucleotide sequence ID" value="NZ_CP012672.1"/>
</dbReference>
<accession>A0A4P2QT78</accession>
<evidence type="ECO:0000313" key="2">
    <source>
        <dbReference type="EMBL" id="AUX33557.1"/>
    </source>
</evidence>
<dbReference type="AlphaFoldDB" id="A0A4P2QT78"/>
<feature type="chain" id="PRO_5020420908" description="Secreted protein" evidence="1">
    <location>
        <begin position="23"/>
        <end position="348"/>
    </location>
</feature>
<proteinExistence type="predicted"/>
<sequence length="348" mass="36030">MLQSSPGLIFAGVLSLSLAACASGTTLDSSAGALPGEGGGGGVGGGGVGGGGVGGGDGWIDPTWVNPGPPAVWNPPSVTVPGACSELTSHHIYTVSSYSELYSFHPATLDFRFIGQFKCACPVELWQIEAVSPLSMAVDRSGVAWIESHSGRLARLDIETGVCEPVMSTPGDRPPWRFGMAFASDGVPGEETLYLREALVGGTPDEVDPVRALATFDARSRTIRPLGVGEGRDADLTGTGDGRLFGFVRGAPGEPASLSEYDKRTGATLSQTPLSGVSIHDSASWAFATWGGAFYFFVLNPDPVDRITSSVYRYDPLSGAPPELLRDDLPAEIIGAGVSTCAPTVIPQ</sequence>
<dbReference type="SUPFAM" id="SSF50969">
    <property type="entry name" value="YVTN repeat-like/Quinoprotein amine dehydrogenase"/>
    <property type="match status" value="1"/>
</dbReference>
<dbReference type="EMBL" id="CP012672">
    <property type="protein sequence ID" value="AUX33557.1"/>
    <property type="molecule type" value="Genomic_DNA"/>
</dbReference>
<keyword evidence="1" id="KW-0732">Signal</keyword>
<evidence type="ECO:0008006" key="4">
    <source>
        <dbReference type="Google" id="ProtNLM"/>
    </source>
</evidence>
<evidence type="ECO:0000256" key="1">
    <source>
        <dbReference type="SAM" id="SignalP"/>
    </source>
</evidence>
<evidence type="ECO:0000313" key="3">
    <source>
        <dbReference type="Proteomes" id="UP000295497"/>
    </source>
</evidence>
<protein>
    <recommendedName>
        <fullName evidence="4">Secreted protein</fullName>
    </recommendedName>
</protein>
<dbReference type="Proteomes" id="UP000295497">
    <property type="component" value="Chromosome"/>
</dbReference>
<dbReference type="InterPro" id="IPR011044">
    <property type="entry name" value="Quino_amine_DH_bsu"/>
</dbReference>
<feature type="signal peptide" evidence="1">
    <location>
        <begin position="1"/>
        <end position="22"/>
    </location>
</feature>